<dbReference type="AlphaFoldDB" id="L8JLZ5"/>
<evidence type="ECO:0000313" key="1">
    <source>
        <dbReference type="EMBL" id="ELR68407.1"/>
    </source>
</evidence>
<sequence>MSFYLSQMHENTKVVQYPKAAAKSTFYNASDIACFPFYKNPSLIIDLNDQQQ</sequence>
<comment type="caution">
    <text evidence="1">The sequence shown here is derived from an EMBL/GenBank/DDBJ whole genome shotgun (WGS) entry which is preliminary data.</text>
</comment>
<reference evidence="1 2" key="1">
    <citation type="submission" date="2012-12" db="EMBL/GenBank/DDBJ databases">
        <title>Genome assembly of Fulvivirga imtechensis AK7.</title>
        <authorList>
            <person name="Nupur N."/>
            <person name="Khatri I."/>
            <person name="Kumar R."/>
            <person name="Subramanian S."/>
            <person name="Pinnaka A."/>
        </authorList>
    </citation>
    <scope>NUCLEOTIDE SEQUENCE [LARGE SCALE GENOMIC DNA]</scope>
    <source>
        <strain evidence="1 2">AK7</strain>
    </source>
</reference>
<dbReference type="STRING" id="1237149.C900_00439"/>
<dbReference type="EMBL" id="AMZN01000116">
    <property type="protein sequence ID" value="ELR68407.1"/>
    <property type="molecule type" value="Genomic_DNA"/>
</dbReference>
<gene>
    <name evidence="1" type="ORF">C900_00439</name>
</gene>
<proteinExistence type="predicted"/>
<dbReference type="Proteomes" id="UP000011135">
    <property type="component" value="Unassembled WGS sequence"/>
</dbReference>
<accession>L8JLZ5</accession>
<keyword evidence="2" id="KW-1185">Reference proteome</keyword>
<protein>
    <submittedName>
        <fullName evidence="1">Uncharacterized protein</fullName>
    </submittedName>
</protein>
<evidence type="ECO:0000313" key="2">
    <source>
        <dbReference type="Proteomes" id="UP000011135"/>
    </source>
</evidence>
<organism evidence="1 2">
    <name type="scientific">Fulvivirga imtechensis AK7</name>
    <dbReference type="NCBI Taxonomy" id="1237149"/>
    <lineage>
        <taxon>Bacteria</taxon>
        <taxon>Pseudomonadati</taxon>
        <taxon>Bacteroidota</taxon>
        <taxon>Cytophagia</taxon>
        <taxon>Cytophagales</taxon>
        <taxon>Fulvivirgaceae</taxon>
        <taxon>Fulvivirga</taxon>
    </lineage>
</organism>
<name>L8JLZ5_9BACT</name>